<sequence>MPGRVEEFGRPKLGNHNLRTARYRDCGIAITSRGRRHATVAAHLL</sequence>
<name>A0A1H0WNF4_9PSEU</name>
<organism evidence="1 2">
    <name type="scientific">Actinokineospora alba</name>
    <dbReference type="NCBI Taxonomy" id="504798"/>
    <lineage>
        <taxon>Bacteria</taxon>
        <taxon>Bacillati</taxon>
        <taxon>Actinomycetota</taxon>
        <taxon>Actinomycetes</taxon>
        <taxon>Pseudonocardiales</taxon>
        <taxon>Pseudonocardiaceae</taxon>
        <taxon>Actinokineospora</taxon>
    </lineage>
</organism>
<protein>
    <submittedName>
        <fullName evidence="1">Uncharacterized protein</fullName>
    </submittedName>
</protein>
<reference evidence="2" key="1">
    <citation type="submission" date="2016-10" db="EMBL/GenBank/DDBJ databases">
        <authorList>
            <person name="Varghese N."/>
            <person name="Submissions S."/>
        </authorList>
    </citation>
    <scope>NUCLEOTIDE SEQUENCE [LARGE SCALE GENOMIC DNA]</scope>
    <source>
        <strain evidence="2">IBRC-M 10655</strain>
    </source>
</reference>
<dbReference type="RefSeq" id="WP_166657973.1">
    <property type="nucleotide sequence ID" value="NZ_FNDV01000019.1"/>
</dbReference>
<dbReference type="EMBL" id="FNJB01000025">
    <property type="protein sequence ID" value="SDP91985.1"/>
    <property type="molecule type" value="Genomic_DNA"/>
</dbReference>
<dbReference type="AlphaFoldDB" id="A0A1H0WNF4"/>
<gene>
    <name evidence="1" type="ORF">SAMN05192558_12515</name>
</gene>
<accession>A0A1H0WNF4</accession>
<dbReference type="Proteomes" id="UP000199651">
    <property type="component" value="Unassembled WGS sequence"/>
</dbReference>
<evidence type="ECO:0000313" key="2">
    <source>
        <dbReference type="Proteomes" id="UP000199651"/>
    </source>
</evidence>
<keyword evidence="2" id="KW-1185">Reference proteome</keyword>
<proteinExistence type="predicted"/>
<evidence type="ECO:0000313" key="1">
    <source>
        <dbReference type="EMBL" id="SDP91985.1"/>
    </source>
</evidence>